<dbReference type="STRING" id="536979.SAMN04488055_0580"/>
<dbReference type="InterPro" id="IPR043129">
    <property type="entry name" value="ATPase_NBD"/>
</dbReference>
<protein>
    <submittedName>
        <fullName evidence="1">BadF-type ATPase</fullName>
    </submittedName>
</protein>
<sequence length="282" mass="31521">MILIADGGSTKANWCLIHPENEVLYFSTEGYNPYYVNSHYIHQSLHKALPAEVQRAEVTEVHFYGAGCEPSTEAVIADAMHILFENAQVTVGSDLLAAAQALLGDQPGFAAILGTGTNTCLYDGKQVTHSIDPLGYMLGDEGSGSYIGKKLLIAYCREYLPLPLRQEFLAVYGLTKESIMERVYKDPMANRFCAGFTKFVKQHLHDPFIHQLATDAFHDFFRSLVCHYPGYATYTLNCVGSIAFHFEEILKETAMHYGMTTGRIIQDPIQGLALYYRQQKVL</sequence>
<accession>A0A1N6DBJ4</accession>
<evidence type="ECO:0000313" key="1">
    <source>
        <dbReference type="EMBL" id="SIN68172.1"/>
    </source>
</evidence>
<dbReference type="SUPFAM" id="SSF53067">
    <property type="entry name" value="Actin-like ATPase domain"/>
    <property type="match status" value="2"/>
</dbReference>
<dbReference type="RefSeq" id="WP_074237703.1">
    <property type="nucleotide sequence ID" value="NZ_FSRA01000001.1"/>
</dbReference>
<name>A0A1N6DBJ4_9BACT</name>
<dbReference type="EMBL" id="FSRA01000001">
    <property type="protein sequence ID" value="SIN68172.1"/>
    <property type="molecule type" value="Genomic_DNA"/>
</dbReference>
<gene>
    <name evidence="1" type="ORF">SAMN04488055_0580</name>
</gene>
<dbReference type="PANTHER" id="PTHR43190">
    <property type="entry name" value="N-ACETYL-D-GLUCOSAMINE KINASE"/>
    <property type="match status" value="1"/>
</dbReference>
<dbReference type="OrthoDB" id="871343at2"/>
<organism evidence="1 2">
    <name type="scientific">Chitinophaga niabensis</name>
    <dbReference type="NCBI Taxonomy" id="536979"/>
    <lineage>
        <taxon>Bacteria</taxon>
        <taxon>Pseudomonadati</taxon>
        <taxon>Bacteroidota</taxon>
        <taxon>Chitinophagia</taxon>
        <taxon>Chitinophagales</taxon>
        <taxon>Chitinophagaceae</taxon>
        <taxon>Chitinophaga</taxon>
    </lineage>
</organism>
<evidence type="ECO:0000313" key="2">
    <source>
        <dbReference type="Proteomes" id="UP000185003"/>
    </source>
</evidence>
<dbReference type="InterPro" id="IPR052519">
    <property type="entry name" value="Euk-type_GlcNAc_Kinase"/>
</dbReference>
<dbReference type="AlphaFoldDB" id="A0A1N6DBJ4"/>
<dbReference type="PANTHER" id="PTHR43190:SF3">
    <property type="entry name" value="N-ACETYL-D-GLUCOSAMINE KINASE"/>
    <property type="match status" value="1"/>
</dbReference>
<dbReference type="Gene3D" id="1.10.720.160">
    <property type="match status" value="1"/>
</dbReference>
<proteinExistence type="predicted"/>
<dbReference type="Proteomes" id="UP000185003">
    <property type="component" value="Unassembled WGS sequence"/>
</dbReference>
<dbReference type="Gene3D" id="3.30.420.40">
    <property type="match status" value="2"/>
</dbReference>
<keyword evidence="2" id="KW-1185">Reference proteome</keyword>
<reference evidence="1 2" key="1">
    <citation type="submission" date="2016-11" db="EMBL/GenBank/DDBJ databases">
        <authorList>
            <person name="Jaros S."/>
            <person name="Januszkiewicz K."/>
            <person name="Wedrychowicz H."/>
        </authorList>
    </citation>
    <scope>NUCLEOTIDE SEQUENCE [LARGE SCALE GENOMIC DNA]</scope>
    <source>
        <strain evidence="1 2">DSM 24787</strain>
    </source>
</reference>
<dbReference type="CDD" id="cd24079">
    <property type="entry name" value="ASKHA_NBD_PG1100-like"/>
    <property type="match status" value="1"/>
</dbReference>